<keyword evidence="10" id="KW-1185">Reference proteome</keyword>
<keyword evidence="5 7" id="KW-0472">Membrane</keyword>
<feature type="transmembrane region" description="Helical" evidence="7">
    <location>
        <begin position="384"/>
        <end position="402"/>
    </location>
</feature>
<evidence type="ECO:0000313" key="10">
    <source>
        <dbReference type="Proteomes" id="UP000617426"/>
    </source>
</evidence>
<dbReference type="AlphaFoldDB" id="A0A923E761"/>
<evidence type="ECO:0000256" key="2">
    <source>
        <dbReference type="ARBA" id="ARBA00022475"/>
    </source>
</evidence>
<dbReference type="EMBL" id="JACHMK010000001">
    <property type="protein sequence ID" value="MBB6335592.1"/>
    <property type="molecule type" value="Genomic_DNA"/>
</dbReference>
<proteinExistence type="predicted"/>
<feature type="transmembrane region" description="Helical" evidence="7">
    <location>
        <begin position="432"/>
        <end position="450"/>
    </location>
</feature>
<dbReference type="Proteomes" id="UP000617426">
    <property type="component" value="Unassembled WGS sequence"/>
</dbReference>
<organism evidence="9 10">
    <name type="scientific">Schaalia hyovaginalis</name>
    <dbReference type="NCBI Taxonomy" id="29316"/>
    <lineage>
        <taxon>Bacteria</taxon>
        <taxon>Bacillati</taxon>
        <taxon>Actinomycetota</taxon>
        <taxon>Actinomycetes</taxon>
        <taxon>Actinomycetales</taxon>
        <taxon>Actinomycetaceae</taxon>
        <taxon>Schaalia</taxon>
    </lineage>
</organism>
<name>A0A923E761_9ACTO</name>
<feature type="transmembrane region" description="Helical" evidence="7">
    <location>
        <begin position="39"/>
        <end position="60"/>
    </location>
</feature>
<feature type="transmembrane region" description="Helical" evidence="7">
    <location>
        <begin position="292"/>
        <end position="312"/>
    </location>
</feature>
<feature type="transmembrane region" description="Helical" evidence="7">
    <location>
        <begin position="872"/>
        <end position="890"/>
    </location>
</feature>
<gene>
    <name evidence="9" type="ORF">HD592_002157</name>
</gene>
<keyword evidence="4 7" id="KW-1133">Transmembrane helix</keyword>
<comment type="caution">
    <text evidence="9">The sequence shown here is derived from an EMBL/GenBank/DDBJ whole genome shotgun (WGS) entry which is preliminary data.</text>
</comment>
<reference evidence="9" key="1">
    <citation type="submission" date="2020-08" db="EMBL/GenBank/DDBJ databases">
        <title>Sequencing the genomes of 1000 actinobacteria strains.</title>
        <authorList>
            <person name="Klenk H.-P."/>
        </authorList>
    </citation>
    <scope>NUCLEOTIDE SEQUENCE</scope>
    <source>
        <strain evidence="9">DSM 10695</strain>
    </source>
</reference>
<feature type="transmembrane region" description="Helical" evidence="7">
    <location>
        <begin position="826"/>
        <end position="852"/>
    </location>
</feature>
<feature type="transmembrane region" description="Helical" evidence="7">
    <location>
        <begin position="776"/>
        <end position="797"/>
    </location>
</feature>
<accession>A0A923E761</accession>
<evidence type="ECO:0000313" key="9">
    <source>
        <dbReference type="EMBL" id="MBB6335592.1"/>
    </source>
</evidence>
<feature type="domain" description="ABC3 transporter permease C-terminal" evidence="8">
    <location>
        <begin position="776"/>
        <end position="891"/>
    </location>
</feature>
<evidence type="ECO:0000259" key="8">
    <source>
        <dbReference type="Pfam" id="PF02687"/>
    </source>
</evidence>
<feature type="transmembrane region" description="Helical" evidence="7">
    <location>
        <begin position="456"/>
        <end position="476"/>
    </location>
</feature>
<keyword evidence="2" id="KW-1003">Cell membrane</keyword>
<dbReference type="GO" id="GO:0005886">
    <property type="term" value="C:plasma membrane"/>
    <property type="evidence" value="ECO:0007669"/>
    <property type="project" value="UniProtKB-SubCell"/>
</dbReference>
<evidence type="ECO:0000256" key="3">
    <source>
        <dbReference type="ARBA" id="ARBA00022692"/>
    </source>
</evidence>
<dbReference type="InterPro" id="IPR003838">
    <property type="entry name" value="ABC3_permease_C"/>
</dbReference>
<feature type="region of interest" description="Disordered" evidence="6">
    <location>
        <begin position="544"/>
        <end position="563"/>
    </location>
</feature>
<evidence type="ECO:0000256" key="1">
    <source>
        <dbReference type="ARBA" id="ARBA00004651"/>
    </source>
</evidence>
<feature type="transmembrane region" description="Helical" evidence="7">
    <location>
        <begin position="347"/>
        <end position="372"/>
    </location>
</feature>
<protein>
    <submittedName>
        <fullName evidence="9">ABC transport system permease protein</fullName>
    </submittedName>
</protein>
<evidence type="ECO:0000256" key="4">
    <source>
        <dbReference type="ARBA" id="ARBA00022989"/>
    </source>
</evidence>
<comment type="subcellular location">
    <subcellularLocation>
        <location evidence="1">Cell membrane</location>
        <topology evidence="1">Multi-pass membrane protein</topology>
    </subcellularLocation>
</comment>
<keyword evidence="3 7" id="KW-0812">Transmembrane</keyword>
<dbReference type="Pfam" id="PF02687">
    <property type="entry name" value="FtsX"/>
    <property type="match status" value="1"/>
</dbReference>
<feature type="transmembrane region" description="Helical" evidence="7">
    <location>
        <begin position="505"/>
        <end position="525"/>
    </location>
</feature>
<sequence>MTGRENRAPSLRSLRVLRRRWIVAQRIARRSIAKQPSRYAAAIAIFVIPIVVGLAFATVWSTNASRAALITDWLGSDAEVQAVALRIADSPLPQDEMGTVDAVDTRSEVEAEDVPALLESWIPEGDRLLLVEKIDVAHLAKTGTSKETNVIGAFQTDSPSAPGLPEGLDGIELKAGSALISEDLAGELDLRVGDEISVSTGSNEGASVLRTAEVRVREVVDGSRVLVMGAGSLDLATYEVGEGSTTSFYIAGPEAVTWEAIDELNESGFLVMSRQVLSEMALEQGVEWRGGWEFFVLLLGGILILIELVLLVEPIFAVSQNRATRTAAIVLAIGGDHHDQGRLIMAVGWWIGLISSLSSMLLLSVFHLVYAYMIGVNPLVLPRAPLVLALCMPMILGIVAAIPSARDLASIDSVAVLRGTARTPSKLVRRTPVYPLALLSAIPAMVGAAATGSLVLLAVGVALFEAGLIGSIPYAISKRWGWSDAASLSVRLALRDAIRNGSRTLPAMGSLMTTSFIAAALLITLTSANEAAWNSQAHLGPRGAVLVSDSDPSDSSPEARQRQEAAALAVDELRGVEQSVELNGMPWASTAAGPALIVEATSPSGGDPLSIAEGGRALGELDLAYLVDDGSFLKASGLVSGDEMVKAIATLKEGGAILPDASYVDAQGGANLRALDMTASLVAESNGEPEIPDPTIVSEQRIPASAWSELNIIVLSPEAADRLSLPAKPLGRLLILDRPVGALTASAFEASIVKEVPGSAARVVRETTVNLLLPRLAALVSLLAAAGTIALVVVLAANDMRPDFETLEAMGASRDLRRRVSAYQGIGIAFVCIPVAVLSGLFVGVLSVVAIAESGRFSTLIGLSPVIPVAEIVGLLVGAPLIAMIIARLASPKGAVKPSRIS</sequence>
<evidence type="ECO:0000256" key="5">
    <source>
        <dbReference type="ARBA" id="ARBA00023136"/>
    </source>
</evidence>
<evidence type="ECO:0000256" key="6">
    <source>
        <dbReference type="SAM" id="MobiDB-lite"/>
    </source>
</evidence>
<dbReference type="RefSeq" id="WP_184454051.1">
    <property type="nucleotide sequence ID" value="NZ_JACHMK010000001.1"/>
</dbReference>
<evidence type="ECO:0000256" key="7">
    <source>
        <dbReference type="SAM" id="Phobius"/>
    </source>
</evidence>